<dbReference type="AlphaFoldDB" id="A0A644WH99"/>
<name>A0A644WH99_9ZZZZ</name>
<organism evidence="1">
    <name type="scientific">bioreactor metagenome</name>
    <dbReference type="NCBI Taxonomy" id="1076179"/>
    <lineage>
        <taxon>unclassified sequences</taxon>
        <taxon>metagenomes</taxon>
        <taxon>ecological metagenomes</taxon>
    </lineage>
</organism>
<comment type="caution">
    <text evidence="1">The sequence shown here is derived from an EMBL/GenBank/DDBJ whole genome shotgun (WGS) entry which is preliminary data.</text>
</comment>
<proteinExistence type="predicted"/>
<dbReference type="EMBL" id="VSSQ01000927">
    <property type="protein sequence ID" value="MPM03142.1"/>
    <property type="molecule type" value="Genomic_DNA"/>
</dbReference>
<sequence>MFDEEFNTGSKRLAMNPALCEIYDTTSRADKLLSIFLEKYFDATSADVAADELRHDYEKAQLIYYTVLHLLSDVRQSLNIIGRFDDADMSQQTENCVASAQAIEADRIADEITRISGAGHIPPRPVIARLTQISNLPDAEALPLLREYLENIKADSEKRIGA</sequence>
<evidence type="ECO:0000313" key="1">
    <source>
        <dbReference type="EMBL" id="MPM03142.1"/>
    </source>
</evidence>
<accession>A0A644WH99</accession>
<protein>
    <submittedName>
        <fullName evidence="1">Uncharacterized protein</fullName>
    </submittedName>
</protein>
<reference evidence="1" key="1">
    <citation type="submission" date="2019-08" db="EMBL/GenBank/DDBJ databases">
        <authorList>
            <person name="Kucharzyk K."/>
            <person name="Murdoch R.W."/>
            <person name="Higgins S."/>
            <person name="Loffler F."/>
        </authorList>
    </citation>
    <scope>NUCLEOTIDE SEQUENCE</scope>
</reference>
<gene>
    <name evidence="1" type="ORF">SDC9_49402</name>
</gene>